<organism evidence="1 2">
    <name type="scientific">Ooceraea biroi</name>
    <name type="common">Clonal raider ant</name>
    <name type="synonym">Cerapachys biroi</name>
    <dbReference type="NCBI Taxonomy" id="2015173"/>
    <lineage>
        <taxon>Eukaryota</taxon>
        <taxon>Metazoa</taxon>
        <taxon>Ecdysozoa</taxon>
        <taxon>Arthropoda</taxon>
        <taxon>Hexapoda</taxon>
        <taxon>Insecta</taxon>
        <taxon>Pterygota</taxon>
        <taxon>Neoptera</taxon>
        <taxon>Endopterygota</taxon>
        <taxon>Hymenoptera</taxon>
        <taxon>Apocrita</taxon>
        <taxon>Aculeata</taxon>
        <taxon>Formicoidea</taxon>
        <taxon>Formicidae</taxon>
        <taxon>Dorylinae</taxon>
        <taxon>Ooceraea</taxon>
    </lineage>
</organism>
<evidence type="ECO:0000313" key="1">
    <source>
        <dbReference type="EMBL" id="EZA56416.1"/>
    </source>
</evidence>
<evidence type="ECO:0000313" key="2">
    <source>
        <dbReference type="Proteomes" id="UP000053097"/>
    </source>
</evidence>
<gene>
    <name evidence="1" type="ORF">X777_03036</name>
</gene>
<name>A0A026WL75_OOCBI</name>
<feature type="non-terminal residue" evidence="1">
    <location>
        <position position="1"/>
    </location>
</feature>
<keyword evidence="2" id="KW-1185">Reference proteome</keyword>
<sequence length="118" mass="13714">GNSGIHTVNRAKPVYVPYLTRTDALLEPLISEPSTYTLLHEDDTCEFKRLPKILKGYCYLEDTLVLGMTGRLQCDVSYSAGLTDDEDLHPLRYLTPRQYRRVHHLPVLKQEYKTFFPR</sequence>
<proteinExistence type="predicted"/>
<dbReference type="Proteomes" id="UP000053097">
    <property type="component" value="Unassembled WGS sequence"/>
</dbReference>
<feature type="non-terminal residue" evidence="1">
    <location>
        <position position="118"/>
    </location>
</feature>
<protein>
    <submittedName>
        <fullName evidence="1">Uncharacterized protein</fullName>
    </submittedName>
</protein>
<dbReference type="EMBL" id="KK107167">
    <property type="protein sequence ID" value="EZA56416.1"/>
    <property type="molecule type" value="Genomic_DNA"/>
</dbReference>
<accession>A0A026WL75</accession>
<dbReference type="AlphaFoldDB" id="A0A026WL75"/>
<reference evidence="1 2" key="1">
    <citation type="journal article" date="2014" name="Curr. Biol.">
        <title>The genome of the clonal raider ant Cerapachys biroi.</title>
        <authorList>
            <person name="Oxley P.R."/>
            <person name="Ji L."/>
            <person name="Fetter-Pruneda I."/>
            <person name="McKenzie S.K."/>
            <person name="Li C."/>
            <person name="Hu H."/>
            <person name="Zhang G."/>
            <person name="Kronauer D.J."/>
        </authorList>
    </citation>
    <scope>NUCLEOTIDE SEQUENCE [LARGE SCALE GENOMIC DNA]</scope>
</reference>